<gene>
    <name evidence="1" type="ORF">APZ18_01195</name>
</gene>
<proteinExistence type="predicted"/>
<dbReference type="RefSeq" id="WP_055940835.1">
    <property type="nucleotide sequence ID" value="NZ_JAQDCV010000006.1"/>
</dbReference>
<evidence type="ECO:0000313" key="2">
    <source>
        <dbReference type="Proteomes" id="UP000050833"/>
    </source>
</evidence>
<sequence length="108" mass="12145">MKHISYSFSDSDTEAITFALTLLPSLGLEDTQAQATINYQCCCSAIEKLVKHDTNITPNEFRVIFASLQAVQFINSGEFKVDFETKQKCSAYLFTVNKLVSVFDKQMS</sequence>
<keyword evidence="2" id="KW-1185">Reference proteome</keyword>
<dbReference type="EMBL" id="LLKB01000001">
    <property type="protein sequence ID" value="KQC85849.1"/>
    <property type="molecule type" value="Genomic_DNA"/>
</dbReference>
<reference evidence="1 2" key="1">
    <citation type="submission" date="2015-10" db="EMBL/GenBank/DDBJ databases">
        <title>Butyribacter intestini gen. nov., sp. nov., a butyric acid-producing bacterium of the family Lachnospiraceae isolated from the human faeces.</title>
        <authorList>
            <person name="Zou Y."/>
            <person name="Xue W."/>
            <person name="Luo G."/>
            <person name="Lv M."/>
        </authorList>
    </citation>
    <scope>NUCLEOTIDE SEQUENCE [LARGE SCALE GENOMIC DNA]</scope>
    <source>
        <strain evidence="1 2">TF01-11</strain>
    </source>
</reference>
<name>A0AAW3JTH3_9FIRM</name>
<evidence type="ECO:0000313" key="1">
    <source>
        <dbReference type="EMBL" id="KQC85849.1"/>
    </source>
</evidence>
<dbReference type="AlphaFoldDB" id="A0AAW3JTH3"/>
<comment type="caution">
    <text evidence="1">The sequence shown here is derived from an EMBL/GenBank/DDBJ whole genome shotgun (WGS) entry which is preliminary data.</text>
</comment>
<protein>
    <submittedName>
        <fullName evidence="1">Uncharacterized protein</fullName>
    </submittedName>
</protein>
<accession>A0AAW3JTH3</accession>
<organism evidence="1 2">
    <name type="scientific">Butyribacter intestini</name>
    <dbReference type="NCBI Taxonomy" id="1703332"/>
    <lineage>
        <taxon>Bacteria</taxon>
        <taxon>Bacillati</taxon>
        <taxon>Bacillota</taxon>
        <taxon>Clostridia</taxon>
        <taxon>Lachnospirales</taxon>
        <taxon>Lachnospiraceae</taxon>
        <taxon>Butyribacter</taxon>
    </lineage>
</organism>
<dbReference type="Proteomes" id="UP000050833">
    <property type="component" value="Unassembled WGS sequence"/>
</dbReference>